<protein>
    <submittedName>
        <fullName evidence="2">DUF58 domain-containing protein</fullName>
    </submittedName>
</protein>
<feature type="domain" description="DUF58" evidence="1">
    <location>
        <begin position="48"/>
        <end position="252"/>
    </location>
</feature>
<dbReference type="InterPro" id="IPR036465">
    <property type="entry name" value="vWFA_dom_sf"/>
</dbReference>
<dbReference type="SUPFAM" id="SSF53300">
    <property type="entry name" value="vWA-like"/>
    <property type="match status" value="1"/>
</dbReference>
<gene>
    <name evidence="2" type="ORF">Q9L42_008550</name>
</gene>
<evidence type="ECO:0000259" key="1">
    <source>
        <dbReference type="Pfam" id="PF01882"/>
    </source>
</evidence>
<evidence type="ECO:0000313" key="3">
    <source>
        <dbReference type="Proteomes" id="UP001225378"/>
    </source>
</evidence>
<evidence type="ECO:0000313" key="2">
    <source>
        <dbReference type="EMBL" id="XBS22159.1"/>
    </source>
</evidence>
<dbReference type="AlphaFoldDB" id="A0AAU7NYT1"/>
<organism evidence="2 3">
    <name type="scientific">Methylomarinum roseum</name>
    <dbReference type="NCBI Taxonomy" id="3067653"/>
    <lineage>
        <taxon>Bacteria</taxon>
        <taxon>Pseudomonadati</taxon>
        <taxon>Pseudomonadota</taxon>
        <taxon>Gammaproteobacteria</taxon>
        <taxon>Methylococcales</taxon>
        <taxon>Methylococcaceae</taxon>
        <taxon>Methylomarinum</taxon>
    </lineage>
</organism>
<dbReference type="Pfam" id="PF01882">
    <property type="entry name" value="DUF58"/>
    <property type="match status" value="1"/>
</dbReference>
<dbReference type="EMBL" id="CP157743">
    <property type="protein sequence ID" value="XBS22159.1"/>
    <property type="molecule type" value="Genomic_DNA"/>
</dbReference>
<accession>A0AAU7NYT1</accession>
<dbReference type="InterPro" id="IPR002881">
    <property type="entry name" value="DUF58"/>
</dbReference>
<reference evidence="2 3" key="1">
    <citation type="journal article" date="2024" name="Microbiology">
        <title>Methylomarinum rosea sp. nov., a novel halophilic methanotrophic bacterium from the hypersaline Lake Elton.</title>
        <authorList>
            <person name="Suleimanov R.Z."/>
            <person name="Oshkin I.Y."/>
            <person name="Danilova O.V."/>
            <person name="Suzina N.E."/>
            <person name="Dedysh S.N."/>
        </authorList>
    </citation>
    <scope>NUCLEOTIDE SEQUENCE [LARGE SCALE GENOMIC DNA]</scope>
    <source>
        <strain evidence="2 3">Ch1-1</strain>
    </source>
</reference>
<dbReference type="RefSeq" id="WP_305908860.1">
    <property type="nucleotide sequence ID" value="NZ_CP157743.1"/>
</dbReference>
<keyword evidence="3" id="KW-1185">Reference proteome</keyword>
<dbReference type="Proteomes" id="UP001225378">
    <property type="component" value="Chromosome"/>
</dbReference>
<dbReference type="PANTHER" id="PTHR33608">
    <property type="entry name" value="BLL2464 PROTEIN"/>
    <property type="match status" value="1"/>
</dbReference>
<dbReference type="KEGG" id="mech:Q9L42_008550"/>
<dbReference type="PANTHER" id="PTHR33608:SF6">
    <property type="entry name" value="BLL2464 PROTEIN"/>
    <property type="match status" value="1"/>
</dbReference>
<sequence length="286" mass="32569">MTSKEPQRFDYRVSAKIRGAYPGAHVGQMVGAGQLFKRHAPLIASPDPRRIDLRVSALDPFEQFNVRVFQQTSQLTVYLVADLSASMGFQGVNDKQQALVDCLLSIAASVWRSGDRFGFVGCSDSVEQRYLVTPSANSQGRVRQLADNLLTSSLQGGAEGLMQARRYLPSQPALVFLLSDFYLSMTSIERLLQSLNHHFVVPLVLWDKQEYQQLPDWGSMRLRDLESGKQRTLLLRPALKRKIIDAFRQRHRQLQRIFRAFGCEPLFLQDGYRAEQLSQYFLRQSA</sequence>
<proteinExistence type="predicted"/>
<dbReference type="Gene3D" id="3.40.50.410">
    <property type="entry name" value="von Willebrand factor, type A domain"/>
    <property type="match status" value="1"/>
</dbReference>
<name>A0AAU7NYT1_9GAMM</name>